<dbReference type="Pfam" id="PF03693">
    <property type="entry name" value="ParD_antitoxin"/>
    <property type="match status" value="1"/>
</dbReference>
<dbReference type="InterPro" id="IPR038296">
    <property type="entry name" value="ParD_sf"/>
</dbReference>
<dbReference type="InterPro" id="IPR022789">
    <property type="entry name" value="ParD"/>
</dbReference>
<dbReference type="RefSeq" id="WP_190591250.1">
    <property type="nucleotide sequence ID" value="NZ_JACJTB010000023.1"/>
</dbReference>
<evidence type="ECO:0000313" key="1">
    <source>
        <dbReference type="EMBL" id="MBD2596123.1"/>
    </source>
</evidence>
<reference evidence="1 2" key="1">
    <citation type="journal article" date="2020" name="ISME J.">
        <title>Comparative genomics reveals insights into cyanobacterial evolution and habitat adaptation.</title>
        <authorList>
            <person name="Chen M.Y."/>
            <person name="Teng W.K."/>
            <person name="Zhao L."/>
            <person name="Hu C.X."/>
            <person name="Zhou Y.K."/>
            <person name="Han B.P."/>
            <person name="Song L.R."/>
            <person name="Shu W.S."/>
        </authorList>
    </citation>
    <scope>NUCLEOTIDE SEQUENCE [LARGE SCALE GENOMIC DNA]</scope>
    <source>
        <strain evidence="1 2">FACHB-130</strain>
    </source>
</reference>
<dbReference type="Gene3D" id="6.10.10.120">
    <property type="entry name" value="Antitoxin ParD1-like"/>
    <property type="match status" value="1"/>
</dbReference>
<evidence type="ECO:0000313" key="2">
    <source>
        <dbReference type="Proteomes" id="UP000603457"/>
    </source>
</evidence>
<name>A0ABR8FXK5_9NOSO</name>
<dbReference type="Proteomes" id="UP000603457">
    <property type="component" value="Unassembled WGS sequence"/>
</dbReference>
<accession>A0ABR8FXK5</accession>
<protein>
    <submittedName>
        <fullName evidence="1">Type II toxin-antitoxin system ParD family antitoxin</fullName>
    </submittedName>
</protein>
<comment type="caution">
    <text evidence="1">The sequence shown here is derived from an EMBL/GenBank/DDBJ whole genome shotgun (WGS) entry which is preliminary data.</text>
</comment>
<sequence>MNIQLKPEHEQFIQAQIASGRFTNADEVIDIAFQLLEKLNTDYISWIEETRYKVDVAIAEIERGEGLDGETVVMEILNRFQKAREGTE</sequence>
<gene>
    <name evidence="1" type="ORF">H6G74_17575</name>
</gene>
<organism evidence="1 2">
    <name type="scientific">Nostoc spongiaeforme FACHB-130</name>
    <dbReference type="NCBI Taxonomy" id="1357510"/>
    <lineage>
        <taxon>Bacteria</taxon>
        <taxon>Bacillati</taxon>
        <taxon>Cyanobacteriota</taxon>
        <taxon>Cyanophyceae</taxon>
        <taxon>Nostocales</taxon>
        <taxon>Nostocaceae</taxon>
        <taxon>Nostoc</taxon>
    </lineage>
</organism>
<proteinExistence type="predicted"/>
<dbReference type="EMBL" id="JACJTB010000023">
    <property type="protein sequence ID" value="MBD2596123.1"/>
    <property type="molecule type" value="Genomic_DNA"/>
</dbReference>
<keyword evidence="2" id="KW-1185">Reference proteome</keyword>